<evidence type="ECO:0000256" key="6">
    <source>
        <dbReference type="ARBA" id="ARBA00034078"/>
    </source>
</evidence>
<keyword evidence="2" id="KW-0001">2Fe-2S</keyword>
<dbReference type="GO" id="GO:0051537">
    <property type="term" value="F:2 iron, 2 sulfur cluster binding"/>
    <property type="evidence" value="ECO:0007669"/>
    <property type="project" value="UniProtKB-KW"/>
</dbReference>
<evidence type="ECO:0000313" key="8">
    <source>
        <dbReference type="Proteomes" id="UP000198995"/>
    </source>
</evidence>
<keyword evidence="8" id="KW-1185">Reference proteome</keyword>
<dbReference type="InterPro" id="IPR028431">
    <property type="entry name" value="NADP_DH_HndA-like"/>
</dbReference>
<protein>
    <submittedName>
        <fullName evidence="7">NADH-quinone oxidoreductase subunit E</fullName>
    </submittedName>
</protein>
<dbReference type="InterPro" id="IPR041921">
    <property type="entry name" value="NuoE_N"/>
</dbReference>
<dbReference type="RefSeq" id="WP_091792326.1">
    <property type="nucleotide sequence ID" value="NZ_FNAF01000015.1"/>
</dbReference>
<comment type="similarity">
    <text evidence="1">Belongs to the complex I 24 kDa subunit family.</text>
</comment>
<keyword evidence="5" id="KW-0411">Iron-sulfur</keyword>
<organism evidence="7 8">
    <name type="scientific">Peptococcus niger</name>
    <dbReference type="NCBI Taxonomy" id="2741"/>
    <lineage>
        <taxon>Bacteria</taxon>
        <taxon>Bacillati</taxon>
        <taxon>Bacillota</taxon>
        <taxon>Clostridia</taxon>
        <taxon>Eubacteriales</taxon>
        <taxon>Peptococcaceae</taxon>
        <taxon>Peptococcus</taxon>
    </lineage>
</organism>
<dbReference type="SUPFAM" id="SSF52833">
    <property type="entry name" value="Thioredoxin-like"/>
    <property type="match status" value="1"/>
</dbReference>
<evidence type="ECO:0000256" key="1">
    <source>
        <dbReference type="ARBA" id="ARBA00010643"/>
    </source>
</evidence>
<accession>A0A1G6ZRB7</accession>
<comment type="cofactor">
    <cofactor evidence="6">
        <name>[2Fe-2S] cluster</name>
        <dbReference type="ChEBI" id="CHEBI:190135"/>
    </cofactor>
</comment>
<evidence type="ECO:0000256" key="4">
    <source>
        <dbReference type="ARBA" id="ARBA00023004"/>
    </source>
</evidence>
<evidence type="ECO:0000256" key="3">
    <source>
        <dbReference type="ARBA" id="ARBA00022723"/>
    </source>
</evidence>
<keyword evidence="4" id="KW-0408">Iron</keyword>
<keyword evidence="3" id="KW-0479">Metal-binding</keyword>
<dbReference type="Proteomes" id="UP000198995">
    <property type="component" value="Unassembled WGS sequence"/>
</dbReference>
<dbReference type="PANTHER" id="PTHR43342">
    <property type="entry name" value="NADH-QUINONE OXIDOREDUCTASE, E SUBUNIT"/>
    <property type="match status" value="1"/>
</dbReference>
<dbReference type="CDD" id="cd03064">
    <property type="entry name" value="TRX_Fd_NuoE"/>
    <property type="match status" value="1"/>
</dbReference>
<dbReference type="FunFam" id="3.40.30.10:FF:000015">
    <property type="entry name" value="NADH-quinone oxidoreductase subunit E"/>
    <property type="match status" value="1"/>
</dbReference>
<dbReference type="InterPro" id="IPR042128">
    <property type="entry name" value="NuoE_dom"/>
</dbReference>
<dbReference type="GO" id="GO:0046872">
    <property type="term" value="F:metal ion binding"/>
    <property type="evidence" value="ECO:0007669"/>
    <property type="project" value="UniProtKB-KW"/>
</dbReference>
<dbReference type="Pfam" id="PF01257">
    <property type="entry name" value="2Fe-2S_thioredx"/>
    <property type="match status" value="1"/>
</dbReference>
<reference evidence="7 8" key="1">
    <citation type="submission" date="2016-10" db="EMBL/GenBank/DDBJ databases">
        <authorList>
            <person name="de Groot N.N."/>
        </authorList>
    </citation>
    <scope>NUCLEOTIDE SEQUENCE [LARGE SCALE GENOMIC DNA]</scope>
    <source>
        <strain evidence="7 8">DSM 20475</strain>
    </source>
</reference>
<sequence length="173" mass="18836">MEDFGLQADKLAALDRYIDGLTDPEDQLIGLLHKAQEMFGCLPKALQVHIAQKTGIPASKIYGVVTFYSLFRMTPGGRHTVSVCMGTACFVKGAEKVLEAIEKRLGVALGDITEDGMFMLEQVHCLGACSLAPVMSIDGQVYGHMTPEKAVEILDSFYILEGDEVHDTEAQLV</sequence>
<dbReference type="PANTHER" id="PTHR43342:SF2">
    <property type="entry name" value="POTENTIAL NAD-REDUCING HYDROGENASE SUBUNIT"/>
    <property type="match status" value="1"/>
</dbReference>
<evidence type="ECO:0000256" key="2">
    <source>
        <dbReference type="ARBA" id="ARBA00022714"/>
    </source>
</evidence>
<name>A0A1G6ZRB7_PEPNI</name>
<gene>
    <name evidence="7" type="ORF">SAMN04489866_1153</name>
</gene>
<dbReference type="Gene3D" id="1.10.10.1590">
    <property type="entry name" value="NADH-quinone oxidoreductase subunit E"/>
    <property type="match status" value="1"/>
</dbReference>
<proteinExistence type="inferred from homology"/>
<dbReference type="STRING" id="2741.SAMN04489866_1153"/>
<dbReference type="EMBL" id="FNAF01000015">
    <property type="protein sequence ID" value="SDE05090.1"/>
    <property type="molecule type" value="Genomic_DNA"/>
</dbReference>
<dbReference type="OrthoDB" id="9807941at2"/>
<evidence type="ECO:0000313" key="7">
    <source>
        <dbReference type="EMBL" id="SDE05090.1"/>
    </source>
</evidence>
<dbReference type="AlphaFoldDB" id="A0A1G6ZRB7"/>
<dbReference type="InterPro" id="IPR036249">
    <property type="entry name" value="Thioredoxin-like_sf"/>
</dbReference>
<dbReference type="Gene3D" id="3.40.30.10">
    <property type="entry name" value="Glutaredoxin"/>
    <property type="match status" value="1"/>
</dbReference>
<evidence type="ECO:0000256" key="5">
    <source>
        <dbReference type="ARBA" id="ARBA00023014"/>
    </source>
</evidence>